<keyword evidence="2" id="KW-0408">Iron</keyword>
<sequence>MPKAGLITFHFAHHYGAQLQAYALMAAVDRLGHTCEIIDYRLPHTTGTNRLFQPMSGLRSGVYNAHTALHYPPMKARHDRFEAFVSEHMRLGPRRYETIQELCDDPPRCDVLLAGSDQIWNPFIFQSGHFDPSFFLAFPGESPRAAYAPSFGVSSIPDEMQEELRGYLSRFAALSSREARGSEIIEEISGRRAETVLDPTLLLTGEDWSALAKEPDIRSPYILCYFISDFSVLEPYARRLAAETGLPLVHLAGMRRHIPGSRVIYDAGPREFLGWFRGASFVLTNSFHGTVFSLQFQKPFFTAVSPKEQIEPSHSRTYSLLHTLGLSRRIAGLPGEAGLSDPVDYAAAEERLKSEREHSLSFLRAGLRGEELPRAASESAEPGGASVCLCKAADCTGCGACFNVCPAGAISMEPDREGFLRPVLDDSKCIRCLKCQAACPVLAQTEPRPQGKVYAARNKDADVLSKSTSGGFFSVLAIDILSRGGTVFGAAFDDSMVLRHRGARNEEELGAFRGAKYVQSDTGTVFREVKKELSSGRPVLFSGTPCQVDGLYHFLGNDSENLLTCDLVCHGVPSPAVFFDWVHFLENRQRAKITEIRFRDKRKGWAHSSFTARLSDGREYVKPLMDTGFGRGFGMALFLRPSCHRCRYSAASRRGDFTLGDFWGLAPGALPGGEEQGASLVLVNSEKASSLFERLSPGFECVPRSMEEAVAGNPRLSSPIAASAQRGAFFSAWRLLPFEEVSKRFLVPALSRKAAARLLGPGVKAKIRKIIGG</sequence>
<evidence type="ECO:0000313" key="5">
    <source>
        <dbReference type="EMBL" id="SMC68862.1"/>
    </source>
</evidence>
<dbReference type="PANTHER" id="PTHR43193:SF2">
    <property type="entry name" value="POLYFERREDOXIN PROTEIN FWDF"/>
    <property type="match status" value="1"/>
</dbReference>
<reference evidence="5 6" key="1">
    <citation type="submission" date="2017-04" db="EMBL/GenBank/DDBJ databases">
        <authorList>
            <person name="Afonso C.L."/>
            <person name="Miller P.J."/>
            <person name="Scott M.A."/>
            <person name="Spackman E."/>
            <person name="Goraichik I."/>
            <person name="Dimitrov K.M."/>
            <person name="Suarez D.L."/>
            <person name="Swayne D.E."/>
        </authorList>
    </citation>
    <scope>NUCLEOTIDE SEQUENCE [LARGE SCALE GENOMIC DNA]</scope>
    <source>
        <strain evidence="5 6">DSM 12816</strain>
    </source>
</reference>
<dbReference type="SUPFAM" id="SSF54862">
    <property type="entry name" value="4Fe-4S ferredoxins"/>
    <property type="match status" value="1"/>
</dbReference>
<dbReference type="Proteomes" id="UP000192790">
    <property type="component" value="Unassembled WGS sequence"/>
</dbReference>
<keyword evidence="6" id="KW-1185">Reference proteome</keyword>
<dbReference type="InterPro" id="IPR017900">
    <property type="entry name" value="4Fe4S_Fe_S_CS"/>
</dbReference>
<dbReference type="PROSITE" id="PS51379">
    <property type="entry name" value="4FE4S_FER_2"/>
    <property type="match status" value="2"/>
</dbReference>
<dbReference type="PROSITE" id="PS00198">
    <property type="entry name" value="4FE4S_FER_1"/>
    <property type="match status" value="2"/>
</dbReference>
<feature type="domain" description="4Fe-4S ferredoxin-type" evidence="4">
    <location>
        <begin position="385"/>
        <end position="415"/>
    </location>
</feature>
<evidence type="ECO:0000313" key="6">
    <source>
        <dbReference type="Proteomes" id="UP000192790"/>
    </source>
</evidence>
<evidence type="ECO:0000256" key="1">
    <source>
        <dbReference type="ARBA" id="ARBA00022723"/>
    </source>
</evidence>
<accession>A0A1W2B844</accession>
<keyword evidence="1" id="KW-0479">Metal-binding</keyword>
<dbReference type="EMBL" id="FWXW01000005">
    <property type="protein sequence ID" value="SMC68862.1"/>
    <property type="molecule type" value="Genomic_DNA"/>
</dbReference>
<organism evidence="5 6">
    <name type="scientific">Papillibacter cinnamivorans DSM 12816</name>
    <dbReference type="NCBI Taxonomy" id="1122930"/>
    <lineage>
        <taxon>Bacteria</taxon>
        <taxon>Bacillati</taxon>
        <taxon>Bacillota</taxon>
        <taxon>Clostridia</taxon>
        <taxon>Eubacteriales</taxon>
        <taxon>Oscillospiraceae</taxon>
        <taxon>Papillibacter</taxon>
    </lineage>
</organism>
<dbReference type="InterPro" id="IPR052977">
    <property type="entry name" value="Polyferredoxin-like_ET"/>
</dbReference>
<dbReference type="RefSeq" id="WP_084234749.1">
    <property type="nucleotide sequence ID" value="NZ_FWXW01000005.1"/>
</dbReference>
<dbReference type="Pfam" id="PF04230">
    <property type="entry name" value="PS_pyruv_trans"/>
    <property type="match status" value="1"/>
</dbReference>
<dbReference type="GO" id="GO:0046872">
    <property type="term" value="F:metal ion binding"/>
    <property type="evidence" value="ECO:0007669"/>
    <property type="project" value="UniProtKB-KW"/>
</dbReference>
<proteinExistence type="predicted"/>
<feature type="domain" description="4Fe-4S ferredoxin-type" evidence="4">
    <location>
        <begin position="420"/>
        <end position="449"/>
    </location>
</feature>
<evidence type="ECO:0000256" key="3">
    <source>
        <dbReference type="ARBA" id="ARBA00023014"/>
    </source>
</evidence>
<dbReference type="InterPro" id="IPR007525">
    <property type="entry name" value="FrhB_FdhB_C"/>
</dbReference>
<dbReference type="PANTHER" id="PTHR43193">
    <property type="match status" value="1"/>
</dbReference>
<gene>
    <name evidence="5" type="ORF">SAMN02745168_2070</name>
</gene>
<name>A0A1W2B844_9FIRM</name>
<dbReference type="InterPro" id="IPR017896">
    <property type="entry name" value="4Fe4S_Fe-S-bd"/>
</dbReference>
<dbReference type="STRING" id="1122930.SAMN02745168_2070"/>
<keyword evidence="3" id="KW-0411">Iron-sulfur</keyword>
<dbReference type="InterPro" id="IPR007345">
    <property type="entry name" value="Polysacch_pyruvyl_Trfase"/>
</dbReference>
<dbReference type="Pfam" id="PF04432">
    <property type="entry name" value="FrhB_FdhB_C"/>
    <property type="match status" value="1"/>
</dbReference>
<dbReference type="AlphaFoldDB" id="A0A1W2B844"/>
<dbReference type="OrthoDB" id="430408at2"/>
<dbReference type="Pfam" id="PF12838">
    <property type="entry name" value="Fer4_7"/>
    <property type="match status" value="1"/>
</dbReference>
<evidence type="ECO:0000256" key="2">
    <source>
        <dbReference type="ARBA" id="ARBA00023004"/>
    </source>
</evidence>
<evidence type="ECO:0000259" key="4">
    <source>
        <dbReference type="PROSITE" id="PS51379"/>
    </source>
</evidence>
<dbReference type="GO" id="GO:0051536">
    <property type="term" value="F:iron-sulfur cluster binding"/>
    <property type="evidence" value="ECO:0007669"/>
    <property type="project" value="UniProtKB-KW"/>
</dbReference>
<dbReference type="Gene3D" id="3.30.70.20">
    <property type="match status" value="1"/>
</dbReference>
<protein>
    <submittedName>
        <fullName evidence="5">Coenzyme F420-reducing hydrogenase, beta subunit</fullName>
    </submittedName>
</protein>